<dbReference type="EMBL" id="JAVFWL010000001">
    <property type="protein sequence ID" value="KAK6727940.1"/>
    <property type="molecule type" value="Genomic_DNA"/>
</dbReference>
<organism evidence="1 2">
    <name type="scientific">Necator americanus</name>
    <name type="common">Human hookworm</name>
    <dbReference type="NCBI Taxonomy" id="51031"/>
    <lineage>
        <taxon>Eukaryota</taxon>
        <taxon>Metazoa</taxon>
        <taxon>Ecdysozoa</taxon>
        <taxon>Nematoda</taxon>
        <taxon>Chromadorea</taxon>
        <taxon>Rhabditida</taxon>
        <taxon>Rhabditina</taxon>
        <taxon>Rhabditomorpha</taxon>
        <taxon>Strongyloidea</taxon>
        <taxon>Ancylostomatidae</taxon>
        <taxon>Bunostominae</taxon>
        <taxon>Necator</taxon>
    </lineage>
</organism>
<comment type="caution">
    <text evidence="1">The sequence shown here is derived from an EMBL/GenBank/DDBJ whole genome shotgun (WGS) entry which is preliminary data.</text>
</comment>
<evidence type="ECO:0000313" key="1">
    <source>
        <dbReference type="EMBL" id="KAK6727940.1"/>
    </source>
</evidence>
<dbReference type="Proteomes" id="UP001303046">
    <property type="component" value="Unassembled WGS sequence"/>
</dbReference>
<accession>A0ABR1BRD2</accession>
<reference evidence="1 2" key="1">
    <citation type="submission" date="2023-08" db="EMBL/GenBank/DDBJ databases">
        <title>A Necator americanus chromosomal reference genome.</title>
        <authorList>
            <person name="Ilik V."/>
            <person name="Petrzelkova K.J."/>
            <person name="Pardy F."/>
            <person name="Fuh T."/>
            <person name="Niatou-Singa F.S."/>
            <person name="Gouil Q."/>
            <person name="Baker L."/>
            <person name="Ritchie M.E."/>
            <person name="Jex A.R."/>
            <person name="Gazzola D."/>
            <person name="Li H."/>
            <person name="Toshio Fujiwara R."/>
            <person name="Zhan B."/>
            <person name="Aroian R.V."/>
            <person name="Pafco B."/>
            <person name="Schwarz E.M."/>
        </authorList>
    </citation>
    <scope>NUCLEOTIDE SEQUENCE [LARGE SCALE GENOMIC DNA]</scope>
    <source>
        <strain evidence="1 2">Aroian</strain>
        <tissue evidence="1">Whole animal</tissue>
    </source>
</reference>
<sequence length="77" mass="8625">MKSNEATSPDDIPTDVWKLLEDRGSVWRALFFNKIVAEGRTADVWQNSVTVPIWKGKADIADSTSYGPMYTTAVPYD</sequence>
<name>A0ABR1BRD2_NECAM</name>
<proteinExistence type="predicted"/>
<evidence type="ECO:0000313" key="2">
    <source>
        <dbReference type="Proteomes" id="UP001303046"/>
    </source>
</evidence>
<gene>
    <name evidence="1" type="primary">Necator_chrI.g1666</name>
    <name evidence="1" type="ORF">RB195_005540</name>
</gene>
<protein>
    <submittedName>
        <fullName evidence="1">Uncharacterized protein</fullName>
    </submittedName>
</protein>
<keyword evidence="2" id="KW-1185">Reference proteome</keyword>